<dbReference type="PANTHER" id="PTHR10609">
    <property type="entry name" value="BIOTINIDASE-RELATED"/>
    <property type="match status" value="1"/>
</dbReference>
<dbReference type="Pfam" id="PF00795">
    <property type="entry name" value="CN_hydrolase"/>
    <property type="match status" value="1"/>
</dbReference>
<evidence type="ECO:0000256" key="1">
    <source>
        <dbReference type="ARBA" id="ARBA00004141"/>
    </source>
</evidence>
<reference evidence="11" key="1">
    <citation type="submission" date="2022-03" db="EMBL/GenBank/DDBJ databases">
        <title>Genomic analyses of argali, domestic sheep and their hybrids provide insights into chromosomal evolution, heterosis and genetic basis of agronomic traits.</title>
        <authorList>
            <person name="Li M."/>
        </authorList>
    </citation>
    <scope>NUCLEOTIDE SEQUENCE</scope>
    <source>
        <strain evidence="11">CAU-MHL-2022a</strain>
        <tissue evidence="11">Skin</tissue>
    </source>
</reference>
<evidence type="ECO:0000256" key="2">
    <source>
        <dbReference type="ARBA" id="ARBA00008225"/>
    </source>
</evidence>
<evidence type="ECO:0000256" key="4">
    <source>
        <dbReference type="ARBA" id="ARBA00022801"/>
    </source>
</evidence>
<organism evidence="11 12">
    <name type="scientific">Ovis ammon polii</name>
    <dbReference type="NCBI Taxonomy" id="230172"/>
    <lineage>
        <taxon>Eukaryota</taxon>
        <taxon>Metazoa</taxon>
        <taxon>Chordata</taxon>
        <taxon>Craniata</taxon>
        <taxon>Vertebrata</taxon>
        <taxon>Euteleostomi</taxon>
        <taxon>Mammalia</taxon>
        <taxon>Eutheria</taxon>
        <taxon>Laurasiatheria</taxon>
        <taxon>Artiodactyla</taxon>
        <taxon>Ruminantia</taxon>
        <taxon>Pecora</taxon>
        <taxon>Bovidae</taxon>
        <taxon>Caprinae</taxon>
        <taxon>Ovis</taxon>
    </lineage>
</organism>
<dbReference type="GO" id="GO:0015939">
    <property type="term" value="P:pantothenate metabolic process"/>
    <property type="evidence" value="ECO:0007669"/>
    <property type="project" value="TreeGrafter"/>
</dbReference>
<comment type="caution">
    <text evidence="11">The sequence shown here is derived from an EMBL/GenBank/DDBJ whole genome shotgun (WGS) entry which is preliminary data.</text>
</comment>
<evidence type="ECO:0000256" key="5">
    <source>
        <dbReference type="ARBA" id="ARBA00023180"/>
    </source>
</evidence>
<keyword evidence="4" id="KW-0378">Hydrolase</keyword>
<evidence type="ECO:0000256" key="6">
    <source>
        <dbReference type="SAM" id="Coils"/>
    </source>
</evidence>
<gene>
    <name evidence="11" type="ORF">MG293_010646</name>
</gene>
<evidence type="ECO:0000259" key="9">
    <source>
        <dbReference type="PROSITE" id="PS50263"/>
    </source>
</evidence>
<evidence type="ECO:0000313" key="12">
    <source>
        <dbReference type="Proteomes" id="UP001214576"/>
    </source>
</evidence>
<keyword evidence="5" id="KW-0325">Glycoprotein</keyword>
<dbReference type="EMBL" id="JAKZEL010000011">
    <property type="protein sequence ID" value="KAI4539254.1"/>
    <property type="molecule type" value="Genomic_DNA"/>
</dbReference>
<keyword evidence="8" id="KW-1133">Transmembrane helix</keyword>
<keyword evidence="12" id="KW-1185">Reference proteome</keyword>
<dbReference type="CDD" id="cd07567">
    <property type="entry name" value="biotinidase_like"/>
    <property type="match status" value="1"/>
</dbReference>
<dbReference type="PANTHER" id="PTHR10609:SF15">
    <property type="entry name" value="PANTETHEINE HYDROLASE VNN2"/>
    <property type="match status" value="1"/>
</dbReference>
<dbReference type="GO" id="GO:0017159">
    <property type="term" value="F:pantetheine hydrolase activity"/>
    <property type="evidence" value="ECO:0007669"/>
    <property type="project" value="TreeGrafter"/>
</dbReference>
<feature type="transmembrane region" description="Helical" evidence="8">
    <location>
        <begin position="101"/>
        <end position="120"/>
    </location>
</feature>
<dbReference type="FunFam" id="3.60.110.10:FF:000001">
    <property type="entry name" value="biotinidase isoform X1"/>
    <property type="match status" value="1"/>
</dbReference>
<dbReference type="Pfam" id="PF19018">
    <property type="entry name" value="Vanin_C"/>
    <property type="match status" value="1"/>
</dbReference>
<feature type="transmembrane region" description="Helical" evidence="8">
    <location>
        <begin position="406"/>
        <end position="428"/>
    </location>
</feature>
<feature type="transmembrane region" description="Helical" evidence="8">
    <location>
        <begin position="34"/>
        <end position="58"/>
    </location>
</feature>
<dbReference type="InterPro" id="IPR003010">
    <property type="entry name" value="C-N_Hydrolase"/>
</dbReference>
<dbReference type="InterPro" id="IPR036259">
    <property type="entry name" value="MFS_trans_sf"/>
</dbReference>
<feature type="coiled-coil region" evidence="6">
    <location>
        <begin position="1108"/>
        <end position="1135"/>
    </location>
</feature>
<feature type="transmembrane region" description="Helical" evidence="8">
    <location>
        <begin position="332"/>
        <end position="351"/>
    </location>
</feature>
<dbReference type="PROSITE" id="PS50263">
    <property type="entry name" value="CN_HYDROLASE"/>
    <property type="match status" value="1"/>
</dbReference>
<keyword evidence="3" id="KW-0732">Signal</keyword>
<sequence>MDSPGDSEGPRPPGGDGPPGGAMETSRRLSREQVFVLISAASINLGSMMCYSILGPFFPKEAEKKGASNTVIGMIFGCYALFDFLASLVFGKYLIQIGAKFMFVAGMFVSGAVTVLFGLLDQVPEGAVFIAMCFLLRITDAISFEAAITASSSILAKAFPNNVATVLGSLETFSGLGLVLGPPLGGFLYQSFGYEVPFIFLGCIVLLMVPLNMYILPNYESDKGKHSFWKLITLPKVAFLSFVITSFSSCFGFLEPTLSLFVLEKFNLPAGYVGLVFLGLALSYAISSPLVGLLSDKMPHLRKWLLVFGNLTLAGCYMLLGPAPFLHIKSQLWLLVLILVINGISAGIGLIPTFPEILSCAHENGFEEGLSTLGLVSGLFGAMWSVGAFVGPTLGGFLYEKIGFEWAAALQGLWALTSGLVMGLFYLLEHSRRRRRSELQNILGTEEERTALLSDERTQDILVMITSSLQTSVAVFALIILHVSALDTFKAAVYEHAVILPNDTKTPVSPDEALFLMNKNIAILEKAIKQAAEQGAQIIVTPEDALYGWKFTRETIFPYLENIPDPQVNWIPCQDPHRFGHTPVQARLSCLAKNNSIYVVANMGDKKPCSSRNTTCPSNGHYQYNTNVVYDAKGKLVARYHKYHLYHELQFDVPEKPELVTFNTAFGKFGIFTCFDILFHDPAVTLVKDSHVDTILFPTAWMNVLPFLTAIAFHSAWAMGMRVNLLAANTHNVSLKMTGSGIYAPHSPKVYHHDMETESGKILFAEVDSHPRNSSTSPPAVNWSAYATSVTPFPGPKNSFRGFISRDEFNFTKLSESAGNLTVCQKELCCHLSYRMLGKEEDEVYVLGAFAGLHGRRRREYWQVCTMLKCRSTNLTTCGQSVETALTRFAMFSLSGTFGTEYVFPEVLLTKIKLAPEKFEVLEDGRLVNKNGLSEPVLTVSLFGRLGRTSVQKRLSCLAKDNFIYIVANIGDKNPCNASDPQCPPDGHYQDNTDVVFNSEGRHHYHKVCTLLKCETPYLKTCGEPMGSAFTKFEDSVNGTFGTMFSHRLFSVGVSLPLKDTVSSSETLFSIQLLDFKTSFLEALEELHMRREAETQYEEQIAKIIMETQELKWQKETLQNQKETLAKQHKEAMAVLKKQGKFQLATEIKEKEIEGLKETLKTLQVSKYSLQKKVSEMEQKVQLHLLAKEDHQKQLNEIEKYYTIITGQFGLVKENHEKLEQNVQEAIQLNKRLLALNKKQESEIHSLKKELKKVTSDLIKTKVTCQQQKMGAENNLTIKEQKFQELEERLKKELELNKKINEEITCIQEEKQASNLRYFGSQ</sequence>
<feature type="transmembrane region" description="Helical" evidence="8">
    <location>
        <begin position="461"/>
        <end position="483"/>
    </location>
</feature>
<feature type="domain" description="Major facilitator superfamily (MFS) profile" evidence="10">
    <location>
        <begin position="36"/>
        <end position="435"/>
    </location>
</feature>
<dbReference type="Pfam" id="PF07690">
    <property type="entry name" value="MFS_1"/>
    <property type="match status" value="1"/>
</dbReference>
<dbReference type="InterPro" id="IPR040154">
    <property type="entry name" value="Biotinidase/VNN"/>
</dbReference>
<feature type="transmembrane region" description="Helical" evidence="8">
    <location>
        <begin position="274"/>
        <end position="293"/>
    </location>
</feature>
<dbReference type="InterPro" id="IPR031650">
    <property type="entry name" value="CCDC73"/>
</dbReference>
<dbReference type="Pfam" id="PF15818">
    <property type="entry name" value="CCDC73"/>
    <property type="match status" value="1"/>
</dbReference>
<name>A0AAD4U7K3_OVIAM</name>
<feature type="transmembrane region" description="Helical" evidence="8">
    <location>
        <begin position="372"/>
        <end position="394"/>
    </location>
</feature>
<evidence type="ECO:0000256" key="7">
    <source>
        <dbReference type="SAM" id="MobiDB-lite"/>
    </source>
</evidence>
<dbReference type="Proteomes" id="UP001214576">
    <property type="component" value="Unassembled WGS sequence"/>
</dbReference>
<comment type="similarity">
    <text evidence="2">Belongs to the carbon-nitrogen hydrolase superfamily. BTD/VNN family.</text>
</comment>
<keyword evidence="8" id="KW-0812">Transmembrane</keyword>
<evidence type="ECO:0000256" key="3">
    <source>
        <dbReference type="ARBA" id="ARBA00022729"/>
    </source>
</evidence>
<feature type="domain" description="CN hydrolase" evidence="9">
    <location>
        <begin position="494"/>
        <end position="769"/>
    </location>
</feature>
<protein>
    <submittedName>
        <fullName evidence="11">Uncharacterized protein</fullName>
    </submittedName>
</protein>
<accession>A0AAD4U7K3</accession>
<dbReference type="InterPro" id="IPR012101">
    <property type="entry name" value="Biotinidase-like_euk"/>
</dbReference>
<feature type="transmembrane region" description="Helical" evidence="8">
    <location>
        <begin position="237"/>
        <end position="254"/>
    </location>
</feature>
<dbReference type="GO" id="GO:0016020">
    <property type="term" value="C:membrane"/>
    <property type="evidence" value="ECO:0007669"/>
    <property type="project" value="UniProtKB-SubCell"/>
</dbReference>
<dbReference type="GO" id="GO:0022857">
    <property type="term" value="F:transmembrane transporter activity"/>
    <property type="evidence" value="ECO:0007669"/>
    <property type="project" value="InterPro"/>
</dbReference>
<dbReference type="SUPFAM" id="SSF103473">
    <property type="entry name" value="MFS general substrate transporter"/>
    <property type="match status" value="1"/>
</dbReference>
<keyword evidence="8" id="KW-0472">Membrane</keyword>
<dbReference type="InterPro" id="IPR036526">
    <property type="entry name" value="C-N_Hydrolase_sf"/>
</dbReference>
<dbReference type="InterPro" id="IPR043957">
    <property type="entry name" value="Vanin_C"/>
</dbReference>
<feature type="region of interest" description="Disordered" evidence="7">
    <location>
        <begin position="1"/>
        <end position="24"/>
    </location>
</feature>
<feature type="coiled-coil region" evidence="6">
    <location>
        <begin position="1216"/>
        <end position="1310"/>
    </location>
</feature>
<feature type="transmembrane region" description="Helical" evidence="8">
    <location>
        <begin position="70"/>
        <end position="89"/>
    </location>
</feature>
<feature type="transmembrane region" description="Helical" evidence="8">
    <location>
        <begin position="196"/>
        <end position="216"/>
    </location>
</feature>
<dbReference type="InterPro" id="IPR020846">
    <property type="entry name" value="MFS_dom"/>
</dbReference>
<dbReference type="InterPro" id="IPR011701">
    <property type="entry name" value="MFS"/>
</dbReference>
<dbReference type="CDD" id="cd17385">
    <property type="entry name" value="MFS_SLC18B1"/>
    <property type="match status" value="1"/>
</dbReference>
<keyword evidence="6" id="KW-0175">Coiled coil</keyword>
<evidence type="ECO:0000256" key="8">
    <source>
        <dbReference type="SAM" id="Phobius"/>
    </source>
</evidence>
<dbReference type="PROSITE" id="PS50850">
    <property type="entry name" value="MFS"/>
    <property type="match status" value="1"/>
</dbReference>
<dbReference type="Gene3D" id="1.20.1250.20">
    <property type="entry name" value="MFS general substrate transporter like domains"/>
    <property type="match status" value="2"/>
</dbReference>
<evidence type="ECO:0000259" key="10">
    <source>
        <dbReference type="PROSITE" id="PS50850"/>
    </source>
</evidence>
<feature type="transmembrane region" description="Helical" evidence="8">
    <location>
        <begin position="305"/>
        <end position="326"/>
    </location>
</feature>
<dbReference type="Gene3D" id="3.60.110.10">
    <property type="entry name" value="Carbon-nitrogen hydrolase"/>
    <property type="match status" value="2"/>
</dbReference>
<proteinExistence type="inferred from homology"/>
<comment type="subcellular location">
    <subcellularLocation>
        <location evidence="1">Membrane</location>
        <topology evidence="1">Multi-pass membrane protein</topology>
    </subcellularLocation>
</comment>
<dbReference type="SUPFAM" id="SSF56317">
    <property type="entry name" value="Carbon-nitrogen hydrolase"/>
    <property type="match status" value="1"/>
</dbReference>
<evidence type="ECO:0000313" key="11">
    <source>
        <dbReference type="EMBL" id="KAI4539254.1"/>
    </source>
</evidence>